<dbReference type="STRING" id="1519643.SAMN06295933_1931"/>
<reference evidence="2" key="1">
    <citation type="submission" date="2017-04" db="EMBL/GenBank/DDBJ databases">
        <authorList>
            <person name="Varghese N."/>
            <person name="Submissions S."/>
        </authorList>
    </citation>
    <scope>NUCLEOTIDE SEQUENCE [LARGE SCALE GENOMIC DNA]</scope>
    <source>
        <strain evidence="2">K3S</strain>
    </source>
</reference>
<evidence type="ECO:0000313" key="2">
    <source>
        <dbReference type="Proteomes" id="UP000192906"/>
    </source>
</evidence>
<dbReference type="EMBL" id="FWZU01000003">
    <property type="protein sequence ID" value="SMF15807.1"/>
    <property type="molecule type" value="Genomic_DNA"/>
</dbReference>
<keyword evidence="2" id="KW-1185">Reference proteome</keyword>
<dbReference type="Proteomes" id="UP000192906">
    <property type="component" value="Unassembled WGS sequence"/>
</dbReference>
<dbReference type="PANTHER" id="PTHR35866">
    <property type="entry name" value="PUTATIVE-RELATED"/>
    <property type="match status" value="1"/>
</dbReference>
<organism evidence="1 2">
    <name type="scientific">Desulfovibrio gilichinskyi</name>
    <dbReference type="NCBI Taxonomy" id="1519643"/>
    <lineage>
        <taxon>Bacteria</taxon>
        <taxon>Pseudomonadati</taxon>
        <taxon>Thermodesulfobacteriota</taxon>
        <taxon>Desulfovibrionia</taxon>
        <taxon>Desulfovibrionales</taxon>
        <taxon>Desulfovibrionaceae</taxon>
        <taxon>Desulfovibrio</taxon>
    </lineage>
</organism>
<accession>A0A1X7DHY3</accession>
<proteinExistence type="predicted"/>
<dbReference type="InterPro" id="IPR005358">
    <property type="entry name" value="Puta_zinc/iron-chelating_dom"/>
</dbReference>
<evidence type="ECO:0000313" key="1">
    <source>
        <dbReference type="EMBL" id="SMF15807.1"/>
    </source>
</evidence>
<gene>
    <name evidence="1" type="ORF">SAMN06295933_1931</name>
</gene>
<protein>
    <submittedName>
        <fullName evidence="1">Putative zinc-or iron-chelating domain-containing protein</fullName>
    </submittedName>
</protein>
<dbReference type="PANTHER" id="PTHR35866:SF1">
    <property type="entry name" value="YKGJ FAMILY CYSTEINE CLUSTER PROTEIN"/>
    <property type="match status" value="1"/>
</dbReference>
<name>A0A1X7DHY3_9BACT</name>
<dbReference type="Pfam" id="PF03692">
    <property type="entry name" value="CxxCxxCC"/>
    <property type="match status" value="1"/>
</dbReference>
<dbReference type="AlphaFoldDB" id="A0A1X7DHY3"/>
<sequence>MQDVQEDKRILAKPALISLFTQPSTRYVNNRYYLQKFSLTSNINLKSDNKVMKECKQCGTCCRKGGPALHSQDLQLLNSESGIDLTDIVTLRKGEMVYDQPEGAVVPLKSEILKIKGTGQEWVCKFLAPSTQACRIYKNRPLECQVLFCGDPEPLLKIYDKERITRKDVLPEGHPVFEIIEEHDQKCSPQKLAELAKNILENWENSAELQVDLLEMLVYDKSIRDLLVEKSGLPADSMDFFFGRSLNRVVSGFGIIATPNGNSFSLRKTKGSA</sequence>